<feature type="transmembrane region" description="Helical" evidence="7">
    <location>
        <begin position="357"/>
        <end position="377"/>
    </location>
</feature>
<comment type="subcellular location">
    <subcellularLocation>
        <location evidence="1">Cell membrane</location>
        <topology evidence="1">Multi-pass membrane protein</topology>
    </subcellularLocation>
</comment>
<keyword evidence="5 7" id="KW-0472">Membrane</keyword>
<evidence type="ECO:0000259" key="9">
    <source>
        <dbReference type="Pfam" id="PF12704"/>
    </source>
</evidence>
<evidence type="ECO:0000256" key="6">
    <source>
        <dbReference type="ARBA" id="ARBA00038076"/>
    </source>
</evidence>
<evidence type="ECO:0000256" key="5">
    <source>
        <dbReference type="ARBA" id="ARBA00023136"/>
    </source>
</evidence>
<dbReference type="Pfam" id="PF02687">
    <property type="entry name" value="FtsX"/>
    <property type="match status" value="1"/>
</dbReference>
<evidence type="ECO:0000256" key="2">
    <source>
        <dbReference type="ARBA" id="ARBA00022475"/>
    </source>
</evidence>
<keyword evidence="3 7" id="KW-0812">Transmembrane</keyword>
<dbReference type="Pfam" id="PF12704">
    <property type="entry name" value="MacB_PCD"/>
    <property type="match status" value="1"/>
</dbReference>
<dbReference type="InterPro" id="IPR025857">
    <property type="entry name" value="MacB_PCD"/>
</dbReference>
<keyword evidence="2" id="KW-1003">Cell membrane</keyword>
<feature type="transmembrane region" description="Helical" evidence="7">
    <location>
        <begin position="413"/>
        <end position="435"/>
    </location>
</feature>
<organism evidence="10 11">
    <name type="scientific">Yanshouia hominis</name>
    <dbReference type="NCBI Taxonomy" id="2763673"/>
    <lineage>
        <taxon>Bacteria</taxon>
        <taxon>Bacillati</taxon>
        <taxon>Bacillota</taxon>
        <taxon>Clostridia</taxon>
        <taxon>Eubacteriales</taxon>
        <taxon>Oscillospiraceae</taxon>
        <taxon>Yanshouia</taxon>
    </lineage>
</organism>
<accession>A0ABR7NM82</accession>
<feature type="transmembrane region" description="Helical" evidence="7">
    <location>
        <begin position="21"/>
        <end position="45"/>
    </location>
</feature>
<sequence length="452" mass="49858">MMIFDIVSMCLRNLLRRKVRTLLTIVGVVVGTCAIVVMISLGLGMNASQEALLAQMGDLTIIEVYSYGNSKNGKEVVLNDEVMAQIQQMKGVLTATPLYTPQNLSAQLYAGNGERYSTGFYNVVGVYPEAMPLLGYELLSGSWEEAFSSPLSMVVGQYAAYNLRDTRKQRNNRRDPYPDRNGKIADPFVDLATSKLILRLDQQDEKAKKVEYKPKVSAVLKEDWSRGYETSRGMFMAIEDLKKIEADYIKANNIKVDKKELGKYQNAKVKVADMEYVGAVEEAIQAMGFDTYSMETIRKPMEEQTQKQQMFLGIIAGVSLFVAALGIANTMLMSIYERTREIGVMKVVGCYVRDIRAIFLMEAGCIGFFGGIAGILLSYLISYLMNFFGLNIGMGGASMWYGSASTGAPVSIIPGWLVAGALVFSTLIGLISGYYPANRAVKISALTAIKQE</sequence>
<evidence type="ECO:0000256" key="1">
    <source>
        <dbReference type="ARBA" id="ARBA00004651"/>
    </source>
</evidence>
<feature type="domain" description="ABC3 transporter permease C-terminal" evidence="8">
    <location>
        <begin position="314"/>
        <end position="444"/>
    </location>
</feature>
<evidence type="ECO:0000259" key="8">
    <source>
        <dbReference type="Pfam" id="PF02687"/>
    </source>
</evidence>
<comment type="similarity">
    <text evidence="6">Belongs to the ABC-4 integral membrane protein family.</text>
</comment>
<feature type="transmembrane region" description="Helical" evidence="7">
    <location>
        <begin position="310"/>
        <end position="336"/>
    </location>
</feature>
<evidence type="ECO:0000256" key="7">
    <source>
        <dbReference type="SAM" id="Phobius"/>
    </source>
</evidence>
<dbReference type="PANTHER" id="PTHR30572:SF4">
    <property type="entry name" value="ABC TRANSPORTER PERMEASE YTRF"/>
    <property type="match status" value="1"/>
</dbReference>
<feature type="domain" description="MacB-like periplasmic core" evidence="9">
    <location>
        <begin position="21"/>
        <end position="163"/>
    </location>
</feature>
<evidence type="ECO:0000256" key="3">
    <source>
        <dbReference type="ARBA" id="ARBA00022692"/>
    </source>
</evidence>
<keyword evidence="11" id="KW-1185">Reference proteome</keyword>
<reference evidence="10 11" key="1">
    <citation type="submission" date="2020-08" db="EMBL/GenBank/DDBJ databases">
        <title>Genome public.</title>
        <authorList>
            <person name="Liu C."/>
            <person name="Sun Q."/>
        </authorList>
    </citation>
    <scope>NUCLEOTIDE SEQUENCE [LARGE SCALE GENOMIC DNA]</scope>
    <source>
        <strain evidence="10 11">BX1</strain>
    </source>
</reference>
<keyword evidence="4 7" id="KW-1133">Transmembrane helix</keyword>
<evidence type="ECO:0000256" key="4">
    <source>
        <dbReference type="ARBA" id="ARBA00022989"/>
    </source>
</evidence>
<evidence type="ECO:0000313" key="11">
    <source>
        <dbReference type="Proteomes" id="UP000658131"/>
    </source>
</evidence>
<dbReference type="InterPro" id="IPR050250">
    <property type="entry name" value="Macrolide_Exporter_MacB"/>
</dbReference>
<protein>
    <submittedName>
        <fullName evidence="10">ABC transporter permease</fullName>
    </submittedName>
</protein>
<gene>
    <name evidence="10" type="ORF">H8717_14040</name>
</gene>
<dbReference type="EMBL" id="JACRTB010000034">
    <property type="protein sequence ID" value="MBC8577518.1"/>
    <property type="molecule type" value="Genomic_DNA"/>
</dbReference>
<dbReference type="PANTHER" id="PTHR30572">
    <property type="entry name" value="MEMBRANE COMPONENT OF TRANSPORTER-RELATED"/>
    <property type="match status" value="1"/>
</dbReference>
<dbReference type="Proteomes" id="UP000658131">
    <property type="component" value="Unassembled WGS sequence"/>
</dbReference>
<name>A0ABR7NM82_9FIRM</name>
<evidence type="ECO:0000313" key="10">
    <source>
        <dbReference type="EMBL" id="MBC8577518.1"/>
    </source>
</evidence>
<dbReference type="InterPro" id="IPR003838">
    <property type="entry name" value="ABC3_permease_C"/>
</dbReference>
<proteinExistence type="inferred from homology"/>
<dbReference type="RefSeq" id="WP_262400917.1">
    <property type="nucleotide sequence ID" value="NZ_JACRTB010000034.1"/>
</dbReference>
<comment type="caution">
    <text evidence="10">The sequence shown here is derived from an EMBL/GenBank/DDBJ whole genome shotgun (WGS) entry which is preliminary data.</text>
</comment>